<accession>X1I1L5</accession>
<evidence type="ECO:0000313" key="1">
    <source>
        <dbReference type="EMBL" id="GAH51443.1"/>
    </source>
</evidence>
<organism evidence="1">
    <name type="scientific">marine sediment metagenome</name>
    <dbReference type="NCBI Taxonomy" id="412755"/>
    <lineage>
        <taxon>unclassified sequences</taxon>
        <taxon>metagenomes</taxon>
        <taxon>ecological metagenomes</taxon>
    </lineage>
</organism>
<gene>
    <name evidence="1" type="ORF">S03H2_37820</name>
</gene>
<comment type="caution">
    <text evidence="1">The sequence shown here is derived from an EMBL/GenBank/DDBJ whole genome shotgun (WGS) entry which is preliminary data.</text>
</comment>
<proteinExistence type="predicted"/>
<dbReference type="EMBL" id="BARU01023294">
    <property type="protein sequence ID" value="GAH51443.1"/>
    <property type="molecule type" value="Genomic_DNA"/>
</dbReference>
<protein>
    <submittedName>
        <fullName evidence="1">Uncharacterized protein</fullName>
    </submittedName>
</protein>
<dbReference type="AlphaFoldDB" id="X1I1L5"/>
<sequence>EKLNPEKKPIWVVVGGQEISELFRKEMKRYQKHVFGFGSAVIAAAEGCIQSGHPSVATLSYDEASPKAIDPKYHYLFVIPINQVEKILTEDKCIIVSGKIKINVERQVLDDKGEWTIVSETEGESYVTLIAAPNKRSLKKAITRFFTLTEIPLDPIIWKPK</sequence>
<reference evidence="1" key="1">
    <citation type="journal article" date="2014" name="Front. Microbiol.">
        <title>High frequency of phylogenetically diverse reductive dehalogenase-homologous genes in deep subseafloor sedimentary metagenomes.</title>
        <authorList>
            <person name="Kawai M."/>
            <person name="Futagami T."/>
            <person name="Toyoda A."/>
            <person name="Takaki Y."/>
            <person name="Nishi S."/>
            <person name="Hori S."/>
            <person name="Arai W."/>
            <person name="Tsubouchi T."/>
            <person name="Morono Y."/>
            <person name="Uchiyama I."/>
            <person name="Ito T."/>
            <person name="Fujiyama A."/>
            <person name="Inagaki F."/>
            <person name="Takami H."/>
        </authorList>
    </citation>
    <scope>NUCLEOTIDE SEQUENCE</scope>
    <source>
        <strain evidence="1">Expedition CK06-06</strain>
    </source>
</reference>
<name>X1I1L5_9ZZZZ</name>
<feature type="non-terminal residue" evidence="1">
    <location>
        <position position="1"/>
    </location>
</feature>